<accession>A0ABR2VWB3</accession>
<evidence type="ECO:0000256" key="1">
    <source>
        <dbReference type="SAM" id="MobiDB-lite"/>
    </source>
</evidence>
<feature type="signal peptide" evidence="2">
    <location>
        <begin position="1"/>
        <end position="19"/>
    </location>
</feature>
<organism evidence="3 4">
    <name type="scientific">Basidiobolus ranarum</name>
    <dbReference type="NCBI Taxonomy" id="34480"/>
    <lineage>
        <taxon>Eukaryota</taxon>
        <taxon>Fungi</taxon>
        <taxon>Fungi incertae sedis</taxon>
        <taxon>Zoopagomycota</taxon>
        <taxon>Entomophthoromycotina</taxon>
        <taxon>Basidiobolomycetes</taxon>
        <taxon>Basidiobolales</taxon>
        <taxon>Basidiobolaceae</taxon>
        <taxon>Basidiobolus</taxon>
    </lineage>
</organism>
<reference evidence="3 4" key="1">
    <citation type="submission" date="2023-04" db="EMBL/GenBank/DDBJ databases">
        <title>Genome of Basidiobolus ranarum AG-B5.</title>
        <authorList>
            <person name="Stajich J.E."/>
            <person name="Carter-House D."/>
            <person name="Gryganskyi A."/>
        </authorList>
    </citation>
    <scope>NUCLEOTIDE SEQUENCE [LARGE SCALE GENOMIC DNA]</scope>
    <source>
        <strain evidence="3 4">AG-B5</strain>
    </source>
</reference>
<sequence length="117" mass="12646">MHFRTTAFICLSIASVILAGPITSKYDAKAGPGVALVKKSASKVGKGYESSKRVWKGKKRAYGHGGDDDHGDDKDDGHDYDHGFEDGHRDAYKEGYADGKDKGYWKGFENGSKEGGS</sequence>
<dbReference type="Proteomes" id="UP001479436">
    <property type="component" value="Unassembled WGS sequence"/>
</dbReference>
<evidence type="ECO:0000256" key="2">
    <source>
        <dbReference type="SAM" id="SignalP"/>
    </source>
</evidence>
<protein>
    <submittedName>
        <fullName evidence="3">Uncharacterized protein</fullName>
    </submittedName>
</protein>
<evidence type="ECO:0000313" key="4">
    <source>
        <dbReference type="Proteomes" id="UP001479436"/>
    </source>
</evidence>
<keyword evidence="4" id="KW-1185">Reference proteome</keyword>
<feature type="chain" id="PRO_5045752140" evidence="2">
    <location>
        <begin position="20"/>
        <end position="117"/>
    </location>
</feature>
<keyword evidence="2" id="KW-0732">Signal</keyword>
<proteinExistence type="predicted"/>
<name>A0ABR2VWB3_9FUNG</name>
<feature type="compositionally biased region" description="Basic and acidic residues" evidence="1">
    <location>
        <begin position="65"/>
        <end position="104"/>
    </location>
</feature>
<evidence type="ECO:0000313" key="3">
    <source>
        <dbReference type="EMBL" id="KAK9707942.1"/>
    </source>
</evidence>
<feature type="region of interest" description="Disordered" evidence="1">
    <location>
        <begin position="59"/>
        <end position="117"/>
    </location>
</feature>
<dbReference type="EMBL" id="JASJQH010007519">
    <property type="protein sequence ID" value="KAK9707942.1"/>
    <property type="molecule type" value="Genomic_DNA"/>
</dbReference>
<comment type="caution">
    <text evidence="3">The sequence shown here is derived from an EMBL/GenBank/DDBJ whole genome shotgun (WGS) entry which is preliminary data.</text>
</comment>
<gene>
    <name evidence="3" type="ORF">K7432_009906</name>
</gene>